<dbReference type="PANTHER" id="PTHR46061">
    <property type="entry name" value="THYROTROPIN-RELEASING HORMONE RECEPTOR"/>
    <property type="match status" value="1"/>
</dbReference>
<dbReference type="PANTHER" id="PTHR46061:SF3">
    <property type="entry name" value="THYROTROPIN-RELEASING HORMONE RECEPTOR"/>
    <property type="match status" value="1"/>
</dbReference>
<evidence type="ECO:0000256" key="4">
    <source>
        <dbReference type="ARBA" id="ARBA00022692"/>
    </source>
</evidence>
<keyword evidence="11" id="KW-1185">Reference proteome</keyword>
<accession>A0A158PM69</accession>
<dbReference type="PRINTS" id="PR00237">
    <property type="entry name" value="GPCRRHODOPSN"/>
</dbReference>
<comment type="function">
    <text evidence="1">Receptor for thyrotropin-releasing hormone (TRH). Upon ligand binding, this G-protein-coupled receptor triggers activation of the phosphatidylinositol (IP3)-calcium-protein kinase C (PKC) pathway.</text>
</comment>
<dbReference type="GO" id="GO:0016020">
    <property type="term" value="C:membrane"/>
    <property type="evidence" value="ECO:0007669"/>
    <property type="project" value="UniProtKB-SubCell"/>
</dbReference>
<reference evidence="12" key="1">
    <citation type="submission" date="2016-04" db="UniProtKB">
        <authorList>
            <consortium name="WormBaseParasite"/>
        </authorList>
    </citation>
    <scope>IDENTIFICATION</scope>
</reference>
<evidence type="ECO:0000256" key="8">
    <source>
        <dbReference type="SAM" id="Phobius"/>
    </source>
</evidence>
<evidence type="ECO:0000256" key="6">
    <source>
        <dbReference type="ARBA" id="ARBA00023136"/>
    </source>
</evidence>
<evidence type="ECO:0000256" key="7">
    <source>
        <dbReference type="ARBA" id="ARBA00032251"/>
    </source>
</evidence>
<evidence type="ECO:0000313" key="10">
    <source>
        <dbReference type="EMBL" id="VDM63859.1"/>
    </source>
</evidence>
<name>A0A158PM69_ANGCS</name>
<proteinExistence type="predicted"/>
<keyword evidence="5 8" id="KW-1133">Transmembrane helix</keyword>
<feature type="domain" description="G-protein coupled receptors family 1 profile" evidence="9">
    <location>
        <begin position="50"/>
        <end position="108"/>
    </location>
</feature>
<dbReference type="OMA" id="INTMSTF"/>
<dbReference type="SUPFAM" id="SSF81321">
    <property type="entry name" value="Family A G protein-coupled receptor-like"/>
    <property type="match status" value="1"/>
</dbReference>
<evidence type="ECO:0000256" key="3">
    <source>
        <dbReference type="ARBA" id="ARBA00018873"/>
    </source>
</evidence>
<dbReference type="Gene3D" id="1.20.1070.10">
    <property type="entry name" value="Rhodopsin 7-helix transmembrane proteins"/>
    <property type="match status" value="1"/>
</dbReference>
<dbReference type="Proteomes" id="UP000267027">
    <property type="component" value="Unassembled WGS sequence"/>
</dbReference>
<sequence>MAVDITNTTVRIIEEDWIDLCEDGSLLDQTAVRFSFIFIYLFVFIVCLLGNVFTIVVIALHPTMRTGTNYFLANLALADLLVAVFCILQNMVHIVGFYHGNWTLGTVLSALRRTNVLYLHLHVTFHTVFKRRYISMRIDGEVFRLRIWVTISFVLWYVVPLALLALMYTNIGIMLWRSGSCVITVTRPSNDSQCNAPSGLSSQMSNGKTTICRQESLLQVTDDLGAKRRQRDLTETRRKVQYSSPLHNYDRATPAWVRCRVVPSPPSHVHLQSCI</sequence>
<evidence type="ECO:0000259" key="9">
    <source>
        <dbReference type="PROSITE" id="PS50262"/>
    </source>
</evidence>
<dbReference type="PROSITE" id="PS50262">
    <property type="entry name" value="G_PROTEIN_RECEP_F1_2"/>
    <property type="match status" value="1"/>
</dbReference>
<dbReference type="WBParaSite" id="ACOC_0001227301-mRNA-1">
    <property type="protein sequence ID" value="ACOC_0001227301-mRNA-1"/>
    <property type="gene ID" value="ACOC_0001227301"/>
</dbReference>
<feature type="transmembrane region" description="Helical" evidence="8">
    <location>
        <begin position="37"/>
        <end position="60"/>
    </location>
</feature>
<dbReference type="AlphaFoldDB" id="A0A158PM69"/>
<dbReference type="GO" id="GO:0004997">
    <property type="term" value="F:thyrotropin-releasing hormone receptor activity"/>
    <property type="evidence" value="ECO:0007669"/>
    <property type="project" value="InterPro"/>
</dbReference>
<evidence type="ECO:0000256" key="1">
    <source>
        <dbReference type="ARBA" id="ARBA00004100"/>
    </source>
</evidence>
<organism evidence="12">
    <name type="scientific">Angiostrongylus costaricensis</name>
    <name type="common">Nematode worm</name>
    <dbReference type="NCBI Taxonomy" id="334426"/>
    <lineage>
        <taxon>Eukaryota</taxon>
        <taxon>Metazoa</taxon>
        <taxon>Ecdysozoa</taxon>
        <taxon>Nematoda</taxon>
        <taxon>Chromadorea</taxon>
        <taxon>Rhabditida</taxon>
        <taxon>Rhabditina</taxon>
        <taxon>Rhabditomorpha</taxon>
        <taxon>Strongyloidea</taxon>
        <taxon>Metastrongylidae</taxon>
        <taxon>Angiostrongylus</taxon>
    </lineage>
</organism>
<protein>
    <recommendedName>
        <fullName evidence="3">Thyrotropin-releasing hormone receptor</fullName>
    </recommendedName>
    <alternativeName>
        <fullName evidence="7">Thyroliberin receptor</fullName>
    </alternativeName>
</protein>
<keyword evidence="4 8" id="KW-0812">Transmembrane</keyword>
<comment type="subcellular location">
    <subcellularLocation>
        <location evidence="2">Membrane</location>
    </subcellularLocation>
</comment>
<dbReference type="InterPro" id="IPR017452">
    <property type="entry name" value="GPCR_Rhodpsn_7TM"/>
</dbReference>
<keyword evidence="6 8" id="KW-0472">Membrane</keyword>
<evidence type="ECO:0000313" key="11">
    <source>
        <dbReference type="Proteomes" id="UP000267027"/>
    </source>
</evidence>
<evidence type="ECO:0000313" key="12">
    <source>
        <dbReference type="WBParaSite" id="ACOC_0001227301-mRNA-1"/>
    </source>
</evidence>
<dbReference type="EMBL" id="UYYA01004963">
    <property type="protein sequence ID" value="VDM63859.1"/>
    <property type="molecule type" value="Genomic_DNA"/>
</dbReference>
<dbReference type="InterPro" id="IPR000276">
    <property type="entry name" value="GPCR_Rhodpsn"/>
</dbReference>
<dbReference type="InterPro" id="IPR002120">
    <property type="entry name" value="TRH_rcpt_1"/>
</dbReference>
<gene>
    <name evidence="10" type="ORF">ACOC_LOCUS12274</name>
</gene>
<evidence type="ECO:0000256" key="5">
    <source>
        <dbReference type="ARBA" id="ARBA00022989"/>
    </source>
</evidence>
<feature type="transmembrane region" description="Helical" evidence="8">
    <location>
        <begin position="145"/>
        <end position="168"/>
    </location>
</feature>
<dbReference type="STRING" id="334426.A0A158PM69"/>
<evidence type="ECO:0000256" key="2">
    <source>
        <dbReference type="ARBA" id="ARBA00004370"/>
    </source>
</evidence>
<dbReference type="Pfam" id="PF00001">
    <property type="entry name" value="7tm_1"/>
    <property type="match status" value="1"/>
</dbReference>
<reference evidence="10 11" key="2">
    <citation type="submission" date="2018-11" db="EMBL/GenBank/DDBJ databases">
        <authorList>
            <consortium name="Pathogen Informatics"/>
        </authorList>
    </citation>
    <scope>NUCLEOTIDE SEQUENCE [LARGE SCALE GENOMIC DNA]</scope>
    <source>
        <strain evidence="10 11">Costa Rica</strain>
    </source>
</reference>
<dbReference type="OrthoDB" id="5964776at2759"/>
<feature type="transmembrane region" description="Helical" evidence="8">
    <location>
        <begin position="72"/>
        <end position="96"/>
    </location>
</feature>